<proteinExistence type="predicted"/>
<evidence type="ECO:0000256" key="1">
    <source>
        <dbReference type="SAM" id="SignalP"/>
    </source>
</evidence>
<keyword evidence="1" id="KW-0732">Signal</keyword>
<protein>
    <submittedName>
        <fullName evidence="2">Uncharacterized protein</fullName>
    </submittedName>
</protein>
<comment type="caution">
    <text evidence="2">The sequence shown here is derived from an EMBL/GenBank/DDBJ whole genome shotgun (WGS) entry which is preliminary data.</text>
</comment>
<dbReference type="EMBL" id="JAYGHY010000058">
    <property type="protein sequence ID" value="MEA5443622.1"/>
    <property type="molecule type" value="Genomic_DNA"/>
</dbReference>
<sequence>MPRPWQRSASLLSAASLALCSFTAIAPQAALAEVLVRAQGRCKLSSGGYVPFNGHCTFKHKQAGGVDAYVVKLDDGTEFNFSGPNPQALRVQTHAGIRNVRHTAQPDHDVFSWEDGEPRKLSVRLDRVENPDARFETPPQKADSTALVGAALGALIGGLISGKPVQRSEPATQGAPVGELQSLVGARASGAEATITAKGYTYRGGAKLADSSFTYWEQPRTNNCVAVRTTDGRYQSITYTTKADCN</sequence>
<keyword evidence="3" id="KW-1185">Reference proteome</keyword>
<reference evidence="2 3" key="1">
    <citation type="submission" date="2023-12" db="EMBL/GenBank/DDBJ databases">
        <title>Baltic Sea Cyanobacteria.</title>
        <authorList>
            <person name="Delbaje E."/>
            <person name="Fewer D.P."/>
            <person name="Shishido T.K."/>
        </authorList>
    </citation>
    <scope>NUCLEOTIDE SEQUENCE [LARGE SCALE GENOMIC DNA]</scope>
    <source>
        <strain evidence="2 3">UHCC 0281</strain>
    </source>
</reference>
<evidence type="ECO:0000313" key="2">
    <source>
        <dbReference type="EMBL" id="MEA5443622.1"/>
    </source>
</evidence>
<accession>A0ABU5T023</accession>
<organism evidence="2 3">
    <name type="scientific">Cyanobium gracile UHCC 0281</name>
    <dbReference type="NCBI Taxonomy" id="3110309"/>
    <lineage>
        <taxon>Bacteria</taxon>
        <taxon>Bacillati</taxon>
        <taxon>Cyanobacteriota</taxon>
        <taxon>Cyanophyceae</taxon>
        <taxon>Synechococcales</taxon>
        <taxon>Prochlorococcaceae</taxon>
        <taxon>Cyanobium</taxon>
    </lineage>
</organism>
<evidence type="ECO:0000313" key="3">
    <source>
        <dbReference type="Proteomes" id="UP001302329"/>
    </source>
</evidence>
<feature type="signal peptide" evidence="1">
    <location>
        <begin position="1"/>
        <end position="26"/>
    </location>
</feature>
<name>A0ABU5T023_9CYAN</name>
<feature type="chain" id="PRO_5045412017" evidence="1">
    <location>
        <begin position="27"/>
        <end position="246"/>
    </location>
</feature>
<gene>
    <name evidence="2" type="ORF">VB739_13760</name>
</gene>
<dbReference type="RefSeq" id="WP_323357604.1">
    <property type="nucleotide sequence ID" value="NZ_JAYGHY010000058.1"/>
</dbReference>
<dbReference type="Proteomes" id="UP001302329">
    <property type="component" value="Unassembled WGS sequence"/>
</dbReference>